<evidence type="ECO:0000313" key="3">
    <source>
        <dbReference type="Proteomes" id="UP000696413"/>
    </source>
</evidence>
<name>A0ABS6HS36_MYCGD</name>
<keyword evidence="3" id="KW-1185">Reference proteome</keyword>
<gene>
    <name evidence="2" type="ORF">KL859_21530</name>
</gene>
<organism evidence="2 3">
    <name type="scientific">Mycolicibacterium goodii</name>
    <name type="common">Mycobacterium goodii</name>
    <dbReference type="NCBI Taxonomy" id="134601"/>
    <lineage>
        <taxon>Bacteria</taxon>
        <taxon>Bacillati</taxon>
        <taxon>Actinomycetota</taxon>
        <taxon>Actinomycetes</taxon>
        <taxon>Mycobacteriales</taxon>
        <taxon>Mycobacteriaceae</taxon>
        <taxon>Mycolicibacterium</taxon>
    </lineage>
</organism>
<evidence type="ECO:0000259" key="1">
    <source>
        <dbReference type="Pfam" id="PF09994"/>
    </source>
</evidence>
<dbReference type="Proteomes" id="UP000696413">
    <property type="component" value="Unassembled WGS sequence"/>
</dbReference>
<reference evidence="2 3" key="1">
    <citation type="submission" date="2021-05" db="EMBL/GenBank/DDBJ databases">
        <title>Draft Genome Sequences of Clinical Respiratory Isolates of Mycobacterium goodii Recovered in Ireland.</title>
        <authorList>
            <person name="Flanagan P.R."/>
            <person name="Mok S."/>
            <person name="Roycroft E."/>
            <person name="Rogers T.R."/>
            <person name="Fitzgibbon M."/>
        </authorList>
    </citation>
    <scope>NUCLEOTIDE SEQUENCE [LARGE SCALE GENOMIC DNA]</scope>
    <source>
        <strain evidence="2 3">14IE55</strain>
    </source>
</reference>
<protein>
    <submittedName>
        <fullName evidence="2">DUF2235 domain-containing protein</fullName>
    </submittedName>
</protein>
<proteinExistence type="predicted"/>
<dbReference type="InterPro" id="IPR018712">
    <property type="entry name" value="Tle1-like_cat"/>
</dbReference>
<dbReference type="Pfam" id="PF09994">
    <property type="entry name" value="T6SS_Tle1-like_cat"/>
    <property type="match status" value="1"/>
</dbReference>
<dbReference type="PANTHER" id="PTHR33840:SF1">
    <property type="entry name" value="TLE1 PHOSPHOLIPASE DOMAIN-CONTAINING PROTEIN"/>
    <property type="match status" value="1"/>
</dbReference>
<feature type="domain" description="T6SS Phospholipase effector Tle1-like catalytic" evidence="1">
    <location>
        <begin position="2"/>
        <end position="231"/>
    </location>
</feature>
<dbReference type="EMBL" id="JAHBOM010000017">
    <property type="protein sequence ID" value="MBU8825441.1"/>
    <property type="molecule type" value="Genomic_DNA"/>
</dbReference>
<evidence type="ECO:0000313" key="2">
    <source>
        <dbReference type="EMBL" id="MBU8825441.1"/>
    </source>
</evidence>
<dbReference type="PANTHER" id="PTHR33840">
    <property type="match status" value="1"/>
</dbReference>
<accession>A0ABS6HS36</accession>
<dbReference type="RefSeq" id="WP_214395468.1">
    <property type="nucleotide sequence ID" value="NZ_JAHBOL010000018.1"/>
</dbReference>
<comment type="caution">
    <text evidence="2">The sequence shown here is derived from an EMBL/GenBank/DDBJ whole genome shotgun (WGS) entry which is preliminary data.</text>
</comment>
<sequence>MKNIVLCFDQAGEHDRSGPDTNTRALLRLLGDDDQLTWYHCGRKLPAYRRVTAVAEARAAVVEAYNFLRDAWKPGDRIFIFGGGSGGHLAGELTNLLGTVGLVPATFDDPLGLVDYALATYVLPRTPRTAQDWRRVSAVTAGLLGDGTSAVPVRFLGLWDATPVPGTHGDPGLLANVEHGRHAVAIDAPHRVLHHGARLEEVWFRGTHCDVTGGPGARARLSELTLDWVLDGAVAAGLAVRERDFAPGDVEALAGSSPTHGIRRLPLDAKVHASVELYLRSHPKYWRRFPARVQWADTEWSARGERLAPAVPHAPATVAAARELTAIAS</sequence>